<proteinExistence type="inferred from homology"/>
<reference evidence="9" key="1">
    <citation type="submission" date="2010-06" db="EMBL/GenBank/DDBJ databases">
        <authorList>
            <person name="Jiang H."/>
            <person name="Abraham K."/>
            <person name="Ali S."/>
            <person name="Alsbrooks S.L."/>
            <person name="Anim B.N."/>
            <person name="Anosike U.S."/>
            <person name="Attaway T."/>
            <person name="Bandaranaike D.P."/>
            <person name="Battles P.K."/>
            <person name="Bell S.N."/>
            <person name="Bell A.V."/>
            <person name="Beltran B."/>
            <person name="Bickham C."/>
            <person name="Bustamante Y."/>
            <person name="Caleb T."/>
            <person name="Canada A."/>
            <person name="Cardenas V."/>
            <person name="Carter K."/>
            <person name="Chacko J."/>
            <person name="Chandrabose M.N."/>
            <person name="Chavez D."/>
            <person name="Chavez A."/>
            <person name="Chen L."/>
            <person name="Chu H.-S."/>
            <person name="Claassen K.J."/>
            <person name="Cockrell R."/>
            <person name="Collins M."/>
            <person name="Cooper J.A."/>
            <person name="Cree A."/>
            <person name="Curry S.M."/>
            <person name="Da Y."/>
            <person name="Dao M.D."/>
            <person name="Das B."/>
            <person name="Davila M.-L."/>
            <person name="Davy-Carroll L."/>
            <person name="Denson S."/>
            <person name="Dinh H."/>
            <person name="Ebong V.E."/>
            <person name="Edwards J.R."/>
            <person name="Egan A."/>
            <person name="El-Daye J."/>
            <person name="Escobedo L."/>
            <person name="Fernandez S."/>
            <person name="Fernando P.R."/>
            <person name="Flagg N."/>
            <person name="Forbes L.D."/>
            <person name="Fowler R.G."/>
            <person name="Fu Q."/>
            <person name="Gabisi R.A."/>
            <person name="Ganer J."/>
            <person name="Garbino Pronczuk A."/>
            <person name="Garcia R.M."/>
            <person name="Garner T."/>
            <person name="Garrett T.E."/>
            <person name="Gonzalez D.A."/>
            <person name="Hamid H."/>
            <person name="Hawkins E.S."/>
            <person name="Hirani K."/>
            <person name="Hogues M.E."/>
            <person name="Hollins B."/>
            <person name="Hsiao C.-H."/>
            <person name="Jabil R."/>
            <person name="James M.L."/>
            <person name="Jhangiani S.N."/>
            <person name="Johnson B."/>
            <person name="Johnson Q."/>
            <person name="Joshi V."/>
            <person name="Kalu J.B."/>
            <person name="Kam C."/>
            <person name="Kashfia A."/>
            <person name="Keebler J."/>
            <person name="Kisamo H."/>
            <person name="Kovar C.L."/>
            <person name="Lago L.A."/>
            <person name="Lai C.-Y."/>
            <person name="Laidlaw J."/>
            <person name="Lara F."/>
            <person name="Le T.-K."/>
            <person name="Lee S.L."/>
            <person name="Legall F.H."/>
            <person name="Lemon S.J."/>
            <person name="Lewis L.R."/>
            <person name="Li B."/>
            <person name="Liu Y."/>
            <person name="Liu Y.-S."/>
            <person name="Lopez J."/>
            <person name="Lozado R.J."/>
            <person name="Lu J."/>
            <person name="Madu R.C."/>
            <person name="Maheshwari M."/>
            <person name="Maheshwari R."/>
            <person name="Malloy K."/>
            <person name="Martinez E."/>
            <person name="Mathew T."/>
            <person name="Mercado I.C."/>
            <person name="Mercado C."/>
            <person name="Meyer B."/>
            <person name="Montgomery K."/>
            <person name="Morgan M.B."/>
            <person name="Munidasa M."/>
            <person name="Nazareth L.V."/>
            <person name="Nelson J."/>
            <person name="Ng B.M."/>
            <person name="Nguyen N.B."/>
            <person name="Nguyen P.Q."/>
            <person name="Nguyen T."/>
            <person name="Obregon M."/>
            <person name="Okwuonu G.O."/>
            <person name="Onwere C.G."/>
            <person name="Orozco G."/>
            <person name="Parra A."/>
            <person name="Patel S."/>
            <person name="Patil S."/>
            <person name="Perez A."/>
            <person name="Perez Y."/>
            <person name="Pham C."/>
            <person name="Primus E.L."/>
            <person name="Pu L.-L."/>
            <person name="Puazo M."/>
            <person name="Qin X."/>
            <person name="Quiroz J.B."/>
            <person name="Reese J."/>
            <person name="Richards S."/>
            <person name="Rives C.M."/>
            <person name="Robberts R."/>
            <person name="Ruiz S.J."/>
            <person name="Ruiz M.J."/>
            <person name="Santibanez J."/>
            <person name="Schneider B.W."/>
            <person name="Sisson I."/>
            <person name="Smith M."/>
            <person name="Sodergren E."/>
            <person name="Song X.-Z."/>
            <person name="Song B.B."/>
            <person name="Summersgill H."/>
            <person name="Thelus R."/>
            <person name="Thornton R.D."/>
            <person name="Trejos Z.Y."/>
            <person name="Usmani K."/>
            <person name="Vattathil S."/>
            <person name="Villasana D."/>
            <person name="Walker D.L."/>
            <person name="Wang S."/>
            <person name="Wang K."/>
            <person name="White C.S."/>
            <person name="Williams A.C."/>
            <person name="Williamson J."/>
            <person name="Wilson K."/>
            <person name="Woghiren I.O."/>
            <person name="Woodworth J.R."/>
            <person name="Worley K.C."/>
            <person name="Wright R.A."/>
            <person name="Wu W."/>
            <person name="Young L."/>
            <person name="Zhang L."/>
            <person name="Zhang J."/>
            <person name="Zhu Y."/>
            <person name="Muzny D.M."/>
            <person name="Weinstock G."/>
            <person name="Gibbs R.A."/>
        </authorList>
    </citation>
    <scope>NUCLEOTIDE SEQUENCE [LARGE SCALE GENOMIC DNA]</scope>
    <source>
        <strain evidence="9">LSR1</strain>
    </source>
</reference>
<dbReference type="GO" id="GO:0005634">
    <property type="term" value="C:nucleus"/>
    <property type="evidence" value="ECO:0007669"/>
    <property type="project" value="TreeGrafter"/>
</dbReference>
<dbReference type="KEGG" id="api:103311799"/>
<comment type="catalytic activity">
    <reaction evidence="6">
        <text>a 5'-end (N(7)-methyl 5'-triphosphoguanosine)-ribonucleoside in snRNA + S-adenosyl-L-methionine = a 5'-end (N(2),N(7)-dimethyl 5'-triphosphoguanosine)-ribonucleoside in snRNA + S-adenosyl-L-homocysteine + H(+)</text>
        <dbReference type="Rhea" id="RHEA:78471"/>
        <dbReference type="Rhea" id="RHEA-COMP:19085"/>
        <dbReference type="Rhea" id="RHEA-COMP:19087"/>
        <dbReference type="ChEBI" id="CHEBI:15378"/>
        <dbReference type="ChEBI" id="CHEBI:57856"/>
        <dbReference type="ChEBI" id="CHEBI:59789"/>
        <dbReference type="ChEBI" id="CHEBI:156461"/>
        <dbReference type="ChEBI" id="CHEBI:172880"/>
    </reaction>
    <physiologicalReaction direction="left-to-right" evidence="6">
        <dbReference type="Rhea" id="RHEA:78472"/>
    </physiologicalReaction>
</comment>
<evidence type="ECO:0000256" key="5">
    <source>
        <dbReference type="ARBA" id="ARBA00048763"/>
    </source>
</evidence>
<dbReference type="CDD" id="cd02440">
    <property type="entry name" value="AdoMet_MTases"/>
    <property type="match status" value="1"/>
</dbReference>
<dbReference type="GO" id="GO:0071164">
    <property type="term" value="F:RNA cap trimethylguanosine synthase activity"/>
    <property type="evidence" value="ECO:0007669"/>
    <property type="project" value="TreeGrafter"/>
</dbReference>
<dbReference type="OrthoDB" id="6619622at2759"/>
<dbReference type="Proteomes" id="UP000007819">
    <property type="component" value="Unassembled WGS sequence"/>
</dbReference>
<evidence type="ECO:0000256" key="2">
    <source>
        <dbReference type="ARBA" id="ARBA00025783"/>
    </source>
</evidence>
<evidence type="ECO:0000256" key="1">
    <source>
        <dbReference type="ARBA" id="ARBA00018517"/>
    </source>
</evidence>
<dbReference type="InterPro" id="IPR019012">
    <property type="entry name" value="RNA_cap_Gua-N2-MeTrfase"/>
</dbReference>
<comment type="similarity">
    <text evidence="2">Belongs to the methyltransferase superfamily. Trimethylguanosine synthase family.</text>
</comment>
<evidence type="ECO:0000313" key="9">
    <source>
        <dbReference type="Proteomes" id="UP000007819"/>
    </source>
</evidence>
<dbReference type="GeneID" id="103311799"/>
<evidence type="ECO:0000256" key="4">
    <source>
        <dbReference type="ARBA" id="ARBA00048740"/>
    </source>
</evidence>
<comment type="catalytic activity">
    <reaction evidence="3">
        <text>a 5'-end (N(2),N(7)-dimethyl 5'-triphosphoguanosine)-ribonucleoside in snoRNA + S-adenosyl-L-methionine = a 5'-end (N(2),N(2),N(7)-trimethyl 5'-triphosphoguanosine)-ribonucleoside in snoRNA + S-adenosyl-L-homocysteine + H(+)</text>
        <dbReference type="Rhea" id="RHEA:78507"/>
        <dbReference type="Rhea" id="RHEA-COMP:19088"/>
        <dbReference type="Rhea" id="RHEA-COMP:19090"/>
        <dbReference type="ChEBI" id="CHEBI:15378"/>
        <dbReference type="ChEBI" id="CHEBI:57856"/>
        <dbReference type="ChEBI" id="CHEBI:59789"/>
        <dbReference type="ChEBI" id="CHEBI:167623"/>
        <dbReference type="ChEBI" id="CHEBI:172880"/>
    </reaction>
    <physiologicalReaction direction="left-to-right" evidence="3">
        <dbReference type="Rhea" id="RHEA:78508"/>
    </physiologicalReaction>
</comment>
<comment type="catalytic activity">
    <reaction evidence="5">
        <text>a 5'-end (N(2),N(7)-dimethyl 5'-triphosphoguanosine)-ribonucleoside in snRNA + S-adenosyl-L-methionine = a 5'-end (N(2),N(2),N(7)-trimethyl 5'-triphosphoguanosine)-ribonucleoside in snRNA + S-adenosyl-L-homocysteine + H(+)</text>
        <dbReference type="Rhea" id="RHEA:78479"/>
        <dbReference type="Rhea" id="RHEA-COMP:19087"/>
        <dbReference type="Rhea" id="RHEA-COMP:19089"/>
        <dbReference type="ChEBI" id="CHEBI:15378"/>
        <dbReference type="ChEBI" id="CHEBI:57856"/>
        <dbReference type="ChEBI" id="CHEBI:59789"/>
        <dbReference type="ChEBI" id="CHEBI:167623"/>
        <dbReference type="ChEBI" id="CHEBI:172880"/>
    </reaction>
    <physiologicalReaction direction="left-to-right" evidence="5">
        <dbReference type="Rhea" id="RHEA:78480"/>
    </physiologicalReaction>
</comment>
<evidence type="ECO:0000256" key="7">
    <source>
        <dbReference type="ARBA" id="ARBA00049790"/>
    </source>
</evidence>
<dbReference type="SUPFAM" id="SSF53335">
    <property type="entry name" value="S-adenosyl-L-methionine-dependent methyltransferases"/>
    <property type="match status" value="1"/>
</dbReference>
<reference evidence="8" key="2">
    <citation type="submission" date="2022-06" db="UniProtKB">
        <authorList>
            <consortium name="EnsemblMetazoa"/>
        </authorList>
    </citation>
    <scope>IDENTIFICATION</scope>
</reference>
<evidence type="ECO:0000256" key="6">
    <source>
        <dbReference type="ARBA" id="ARBA00049075"/>
    </source>
</evidence>
<dbReference type="EnsemblMetazoa" id="XM_008191512.1">
    <property type="protein sequence ID" value="XP_008189734.1"/>
    <property type="gene ID" value="LOC103311799"/>
</dbReference>
<name>A0A8R2FDP4_ACYPI</name>
<evidence type="ECO:0000313" key="8">
    <source>
        <dbReference type="EnsemblMetazoa" id="XP_008189734.1"/>
    </source>
</evidence>
<protein>
    <recommendedName>
        <fullName evidence="1">Trimethylguanosine synthase</fullName>
    </recommendedName>
    <alternativeName>
        <fullName evidence="7">Cap-specific guanine-N(2) methyltransferase</fullName>
    </alternativeName>
</protein>
<dbReference type="PANTHER" id="PTHR14741">
    <property type="entry name" value="S-ADENOSYLMETHIONINE-DEPENDENT METHYLTRANSFERASE RELATED"/>
    <property type="match status" value="1"/>
</dbReference>
<comment type="catalytic activity">
    <reaction evidence="4">
        <text>a 5'-end (N(7)-methyl 5'-triphosphoguanosine)-ribonucleoside in snoRNA + S-adenosyl-L-methionine = a 5'-end (N(2),N(7)-dimethyl 5'-triphosphoguanosine)-ribonucleoside in snoRNA + S-adenosyl-L-homocysteine + H(+)</text>
        <dbReference type="Rhea" id="RHEA:78475"/>
        <dbReference type="Rhea" id="RHEA-COMP:19086"/>
        <dbReference type="Rhea" id="RHEA-COMP:19088"/>
        <dbReference type="ChEBI" id="CHEBI:15378"/>
        <dbReference type="ChEBI" id="CHEBI:57856"/>
        <dbReference type="ChEBI" id="CHEBI:59789"/>
        <dbReference type="ChEBI" id="CHEBI:156461"/>
        <dbReference type="ChEBI" id="CHEBI:172880"/>
    </reaction>
    <physiologicalReaction direction="left-to-right" evidence="4">
        <dbReference type="Rhea" id="RHEA:78476"/>
    </physiologicalReaction>
</comment>
<dbReference type="Gene3D" id="3.40.50.150">
    <property type="entry name" value="Vaccinia Virus protein VP39"/>
    <property type="match status" value="1"/>
</dbReference>
<dbReference type="InterPro" id="IPR029063">
    <property type="entry name" value="SAM-dependent_MTases_sf"/>
</dbReference>
<dbReference type="AlphaFoldDB" id="A0A8R2FDP4"/>
<dbReference type="Pfam" id="PF09445">
    <property type="entry name" value="Methyltransf_15"/>
    <property type="match status" value="1"/>
</dbReference>
<dbReference type="PANTHER" id="PTHR14741:SF32">
    <property type="entry name" value="TRIMETHYLGUANOSINE SYNTHASE"/>
    <property type="match status" value="1"/>
</dbReference>
<keyword evidence="9" id="KW-1185">Reference proteome</keyword>
<evidence type="ECO:0000256" key="3">
    <source>
        <dbReference type="ARBA" id="ARBA00047418"/>
    </source>
</evidence>
<sequence length="163" mass="18700">NPHQNSIIKKTHSNQLNCQFNTNNLHQNKQLPTKYWSMRHLLFTNFDRGILLDTESFYSVCPEVLSYHIAKRCKNNIVLDPFCGAGVLACDIDPNKIRLARNNAEIYGVPHKIDFVVGDIFQIYLKLRADVVFMSPPWGGPGYSFDKSYSLTSMCDNYFRGGF</sequence>
<accession>A0A8R2FDP4</accession>
<dbReference type="RefSeq" id="XP_008189734.1">
    <property type="nucleotide sequence ID" value="XM_008191512.1"/>
</dbReference>
<organism evidence="8 9">
    <name type="scientific">Acyrthosiphon pisum</name>
    <name type="common">Pea aphid</name>
    <dbReference type="NCBI Taxonomy" id="7029"/>
    <lineage>
        <taxon>Eukaryota</taxon>
        <taxon>Metazoa</taxon>
        <taxon>Ecdysozoa</taxon>
        <taxon>Arthropoda</taxon>
        <taxon>Hexapoda</taxon>
        <taxon>Insecta</taxon>
        <taxon>Pterygota</taxon>
        <taxon>Neoptera</taxon>
        <taxon>Paraneoptera</taxon>
        <taxon>Hemiptera</taxon>
        <taxon>Sternorrhyncha</taxon>
        <taxon>Aphidomorpha</taxon>
        <taxon>Aphidoidea</taxon>
        <taxon>Aphididae</taxon>
        <taxon>Macrosiphini</taxon>
        <taxon>Acyrthosiphon</taxon>
    </lineage>
</organism>